<dbReference type="InterPro" id="IPR000182">
    <property type="entry name" value="GNAT_dom"/>
</dbReference>
<dbReference type="RefSeq" id="WP_130473866.1">
    <property type="nucleotide sequence ID" value="NZ_SFCC01000002.1"/>
</dbReference>
<dbReference type="Proteomes" id="UP000292003">
    <property type="component" value="Unassembled WGS sequence"/>
</dbReference>
<dbReference type="PANTHER" id="PTHR43441">
    <property type="entry name" value="RIBOSOMAL-PROTEIN-SERINE ACETYLTRANSFERASE"/>
    <property type="match status" value="1"/>
</dbReference>
<dbReference type="PROSITE" id="PS51186">
    <property type="entry name" value="GNAT"/>
    <property type="match status" value="1"/>
</dbReference>
<keyword evidence="3" id="KW-1185">Reference proteome</keyword>
<dbReference type="GO" id="GO:0005737">
    <property type="term" value="C:cytoplasm"/>
    <property type="evidence" value="ECO:0007669"/>
    <property type="project" value="TreeGrafter"/>
</dbReference>
<dbReference type="Gene3D" id="3.40.630.30">
    <property type="match status" value="1"/>
</dbReference>
<dbReference type="GO" id="GO:0008999">
    <property type="term" value="F:protein-N-terminal-alanine acetyltransferase activity"/>
    <property type="evidence" value="ECO:0007669"/>
    <property type="project" value="TreeGrafter"/>
</dbReference>
<name>A0A4Q7JCM0_9PSEU</name>
<dbReference type="Pfam" id="PF13302">
    <property type="entry name" value="Acetyltransf_3"/>
    <property type="match status" value="1"/>
</dbReference>
<dbReference type="EMBL" id="SFCC01000002">
    <property type="protein sequence ID" value="RZQ65079.1"/>
    <property type="molecule type" value="Genomic_DNA"/>
</dbReference>
<dbReference type="InterPro" id="IPR051908">
    <property type="entry name" value="Ribosomal_N-acetyltransferase"/>
</dbReference>
<dbReference type="SUPFAM" id="SSF55729">
    <property type="entry name" value="Acyl-CoA N-acyltransferases (Nat)"/>
    <property type="match status" value="1"/>
</dbReference>
<reference evidence="2 3" key="1">
    <citation type="submission" date="2019-02" db="EMBL/GenBank/DDBJ databases">
        <title>Draft genome sequence of Amycolatopsis sp. 8-3EHSu isolated from roots of Suaeda maritima.</title>
        <authorList>
            <person name="Duangmal K."/>
            <person name="Chantavorakit T."/>
        </authorList>
    </citation>
    <scope>NUCLEOTIDE SEQUENCE [LARGE SCALE GENOMIC DNA]</scope>
    <source>
        <strain evidence="2 3">8-3EHSu</strain>
    </source>
</reference>
<dbReference type="OrthoDB" id="5191051at2"/>
<sequence>MLSRDLGDGAELRPLEPWQAAEFAAFVDEAREILAPYLPWASTVVDEESAREWLRSFADEQARDGRRILGIYLDGTLVGGITVVVFDKVRSICELGVWLTPSAQGRGLVTRASRVLIDWAVRVRGMARIEWRASADNERSLAVPKRLGMTYEGTLRSAFPCNGVRQDIEVWSLLADEWTG</sequence>
<evidence type="ECO:0000313" key="2">
    <source>
        <dbReference type="EMBL" id="RZQ65079.1"/>
    </source>
</evidence>
<evidence type="ECO:0000259" key="1">
    <source>
        <dbReference type="PROSITE" id="PS51186"/>
    </source>
</evidence>
<protein>
    <submittedName>
        <fullName evidence="2">N-acetyltransferase</fullName>
    </submittedName>
</protein>
<evidence type="ECO:0000313" key="3">
    <source>
        <dbReference type="Proteomes" id="UP000292003"/>
    </source>
</evidence>
<dbReference type="InterPro" id="IPR016181">
    <property type="entry name" value="Acyl_CoA_acyltransferase"/>
</dbReference>
<accession>A0A4Q7JCM0</accession>
<comment type="caution">
    <text evidence="2">The sequence shown here is derived from an EMBL/GenBank/DDBJ whole genome shotgun (WGS) entry which is preliminary data.</text>
</comment>
<gene>
    <name evidence="2" type="ORF">EWH70_04045</name>
</gene>
<dbReference type="CDD" id="cd04301">
    <property type="entry name" value="NAT_SF"/>
    <property type="match status" value="1"/>
</dbReference>
<dbReference type="AlphaFoldDB" id="A0A4Q7JCM0"/>
<dbReference type="PANTHER" id="PTHR43441:SF10">
    <property type="entry name" value="ACETYLTRANSFERASE"/>
    <property type="match status" value="1"/>
</dbReference>
<dbReference type="GO" id="GO:1990189">
    <property type="term" value="F:protein N-terminal-serine acetyltransferase activity"/>
    <property type="evidence" value="ECO:0007669"/>
    <property type="project" value="TreeGrafter"/>
</dbReference>
<organism evidence="2 3">
    <name type="scientific">Amycolatopsis suaedae</name>
    <dbReference type="NCBI Taxonomy" id="2510978"/>
    <lineage>
        <taxon>Bacteria</taxon>
        <taxon>Bacillati</taxon>
        <taxon>Actinomycetota</taxon>
        <taxon>Actinomycetes</taxon>
        <taxon>Pseudonocardiales</taxon>
        <taxon>Pseudonocardiaceae</taxon>
        <taxon>Amycolatopsis</taxon>
    </lineage>
</organism>
<proteinExistence type="predicted"/>
<keyword evidence="2" id="KW-0808">Transferase</keyword>
<feature type="domain" description="N-acetyltransferase" evidence="1">
    <location>
        <begin position="10"/>
        <end position="177"/>
    </location>
</feature>